<comment type="caution">
    <text evidence="3">The sequence shown here is derived from an EMBL/GenBank/DDBJ whole genome shotgun (WGS) entry which is preliminary data.</text>
</comment>
<protein>
    <submittedName>
        <fullName evidence="3">ATPase provides energy for both assembly of type IV secretion complex</fullName>
    </submittedName>
</protein>
<dbReference type="Pfam" id="PF03135">
    <property type="entry name" value="CagE_TrbE_VirB"/>
    <property type="match status" value="1"/>
</dbReference>
<evidence type="ECO:0000313" key="4">
    <source>
        <dbReference type="Proteomes" id="UP000214720"/>
    </source>
</evidence>
<dbReference type="InterPro" id="IPR018145">
    <property type="entry name" value="CagE_TrbE_VirB_cntrl_dom"/>
</dbReference>
<dbReference type="EMBL" id="MTHB01000299">
    <property type="protein sequence ID" value="OXC71724.1"/>
    <property type="molecule type" value="Genomic_DNA"/>
</dbReference>
<name>A0A226WKJ8_CABSO</name>
<evidence type="ECO:0000313" key="3">
    <source>
        <dbReference type="EMBL" id="OXC71724.1"/>
    </source>
</evidence>
<dbReference type="PANTHER" id="PTHR30121">
    <property type="entry name" value="UNCHARACTERIZED PROTEIN YJGR-RELATED"/>
    <property type="match status" value="1"/>
</dbReference>
<dbReference type="SUPFAM" id="SSF52540">
    <property type="entry name" value="P-loop containing nucleoside triphosphate hydrolases"/>
    <property type="match status" value="1"/>
</dbReference>
<reference evidence="4" key="1">
    <citation type="submission" date="2017-01" db="EMBL/GenBank/DDBJ databases">
        <title>Genome Analysis of Deinococcus marmoris KOPRI26562.</title>
        <authorList>
            <person name="Kim J.H."/>
            <person name="Oh H.-M."/>
        </authorList>
    </citation>
    <scope>NUCLEOTIDE SEQUENCE [LARGE SCALE GENOMIC DNA]</scope>
    <source>
        <strain evidence="4">PAMC 26633</strain>
    </source>
</reference>
<evidence type="ECO:0000256" key="1">
    <source>
        <dbReference type="ARBA" id="ARBA00006512"/>
    </source>
</evidence>
<dbReference type="GO" id="GO:0005524">
    <property type="term" value="F:ATP binding"/>
    <property type="evidence" value="ECO:0007669"/>
    <property type="project" value="InterPro"/>
</dbReference>
<evidence type="ECO:0000259" key="2">
    <source>
        <dbReference type="Pfam" id="PF03135"/>
    </source>
</evidence>
<proteinExistence type="inferred from homology"/>
<dbReference type="Proteomes" id="UP000214720">
    <property type="component" value="Unassembled WGS sequence"/>
</dbReference>
<gene>
    <name evidence="3" type="ORF">BSU04_45575</name>
</gene>
<sequence length="813" mass="90313">MSIYEKMKRQPAVEDKMPKIGHAVSEHVTSCGNDRTLLVIRLPGIPFESATDSILENRFDSLNRFLSSLGATKGNRLSITTTLKRRRMAHDQTYAFRSSFMKDFSEQYLARFKKTDYFENTYFLSVVLKHDNLAEGVAEIEELGATIVKALSAYDPEILCAYERNGVMFSETFEFIGELINGVERRVPVTEMPGYQAIPNAWMHFGYDVLEVRSDNNTKYAVCYDLKDLPKSGWGQMNSLLTVPVEFTLTQSFGFLGTHQANANIETQIGKLTSVQDKAVHQIVDLNHAQALLAARELAFGDYHGALVVYGSSAQKAIENGTYVAAQSLNECGVSWMPATLSAPVTYFSQVPGATKKPRPSPRSTRTLASMSSMHNYSTGKARGNPIGDGTAVMPLSTVGKGRFDFNFHASLPDQDNTGEKFAGHTLILGATGTGKTTLQLSLVGFLERFDPKIFALDLDRGMEIFIRNLGGVYLPLRAGVDTGLAPFELPPTEANLQFLYSLVRSCGRDSAGQITDADAIKVKNAVDAIYAIERVEDRVFSRLLENIADDGMPNSLWTRLSKWCHAADGEFAWALDNVPNTMIDVTKQHRIGFDVTDFLQKNYQPTEPVLAYLFYLKKLMQENGGLLVTIVEEFWLPAQYPVTQDLILKSLKTGRKIEEFVLLVSQSPEDAIASPIFAAIQQQTATKIYLPNPDARFEAYEVCNMNRKEFDVLKSLDKESRTFLIKQSNQSVFATLDLYGMSDALAVLSGTTDNIPIWDEVWAEYGPDIDKCMAIFQSRRKGKKKAAKFDRHAIVQSQVPAHAAGIEEGAAS</sequence>
<organism evidence="3 4">
    <name type="scientific">Caballeronia sordidicola</name>
    <name type="common">Burkholderia sordidicola</name>
    <dbReference type="NCBI Taxonomy" id="196367"/>
    <lineage>
        <taxon>Bacteria</taxon>
        <taxon>Pseudomonadati</taxon>
        <taxon>Pseudomonadota</taxon>
        <taxon>Betaproteobacteria</taxon>
        <taxon>Burkholderiales</taxon>
        <taxon>Burkholderiaceae</taxon>
        <taxon>Caballeronia</taxon>
    </lineage>
</organism>
<dbReference type="InterPro" id="IPR051162">
    <property type="entry name" value="T4SS_component"/>
</dbReference>
<comment type="similarity">
    <text evidence="1">Belongs to the TrbE/VirB4 family.</text>
</comment>
<dbReference type="AlphaFoldDB" id="A0A226WKJ8"/>
<dbReference type="RefSeq" id="WP_256983925.1">
    <property type="nucleotide sequence ID" value="NZ_MTHB01000299.1"/>
</dbReference>
<accession>A0A226WKJ8</accession>
<dbReference type="PANTHER" id="PTHR30121:SF6">
    <property type="entry name" value="SLR6007 PROTEIN"/>
    <property type="match status" value="1"/>
</dbReference>
<dbReference type="InterPro" id="IPR027417">
    <property type="entry name" value="P-loop_NTPase"/>
</dbReference>
<feature type="domain" description="CagE TrbE VirB component of type IV transporter system central" evidence="2">
    <location>
        <begin position="158"/>
        <end position="355"/>
    </location>
</feature>
<dbReference type="Gene3D" id="3.40.50.300">
    <property type="entry name" value="P-loop containing nucleotide triphosphate hydrolases"/>
    <property type="match status" value="1"/>
</dbReference>